<evidence type="ECO:0000256" key="3">
    <source>
        <dbReference type="ARBA" id="ARBA00023136"/>
    </source>
</evidence>
<keyword evidence="4" id="KW-0406">Ion transport</keyword>
<dbReference type="AlphaFoldDB" id="A0A6J8ARX8"/>
<keyword evidence="4" id="KW-0813">Transport</keyword>
<dbReference type="EMBL" id="CACVKT020001865">
    <property type="protein sequence ID" value="CAC5372797.1"/>
    <property type="molecule type" value="Genomic_DNA"/>
</dbReference>
<evidence type="ECO:0000313" key="6">
    <source>
        <dbReference type="Proteomes" id="UP000507470"/>
    </source>
</evidence>
<dbReference type="Proteomes" id="UP000507470">
    <property type="component" value="Unassembled WGS sequence"/>
</dbReference>
<evidence type="ECO:0000313" key="5">
    <source>
        <dbReference type="EMBL" id="CAC5372797.1"/>
    </source>
</evidence>
<keyword evidence="2 4" id="KW-1133">Transmembrane helix</keyword>
<comment type="subcellular location">
    <subcellularLocation>
        <location evidence="4">Membrane</location>
        <topology evidence="4">Multi-pass membrane protein</topology>
    </subcellularLocation>
</comment>
<dbReference type="GO" id="GO:0016020">
    <property type="term" value="C:membrane"/>
    <property type="evidence" value="ECO:0007669"/>
    <property type="project" value="UniProtKB-SubCell"/>
</dbReference>
<dbReference type="OrthoDB" id="73901at2759"/>
<keyword evidence="4" id="KW-0186">Copper</keyword>
<dbReference type="PANTHER" id="PTHR12483:SF115">
    <property type="entry name" value="COPPER TRANSPORT PROTEIN"/>
    <property type="match status" value="1"/>
</dbReference>
<feature type="transmembrane region" description="Helical" evidence="4">
    <location>
        <begin position="30"/>
        <end position="54"/>
    </location>
</feature>
<gene>
    <name evidence="5" type="ORF">MCOR_10786</name>
</gene>
<feature type="transmembrane region" description="Helical" evidence="4">
    <location>
        <begin position="125"/>
        <end position="145"/>
    </location>
</feature>
<comment type="similarity">
    <text evidence="4">Belongs to the copper transporter (Ctr) (TC 1.A.56) family. SLC31A subfamily.</text>
</comment>
<evidence type="ECO:0000256" key="4">
    <source>
        <dbReference type="RuleBase" id="RU367022"/>
    </source>
</evidence>
<keyword evidence="3 4" id="KW-0472">Membrane</keyword>
<accession>A0A6J8ARX8</accession>
<dbReference type="GO" id="GO:0005375">
    <property type="term" value="F:copper ion transmembrane transporter activity"/>
    <property type="evidence" value="ECO:0007669"/>
    <property type="project" value="UniProtKB-UniRule"/>
</dbReference>
<dbReference type="InterPro" id="IPR007274">
    <property type="entry name" value="Cop_transporter"/>
</dbReference>
<sequence length="181" mass="20308">MKIILKYFTTDVSIEKFLFDGISVKNNEDLFCVCIIVGLATLCLEGLRVLFLYLESRVRQHPLTYGQTDAHSQDKAPLFSSLLIPSSIESIRKRRLKYHCLAFITHTINVILGFLIMLAVMSYNVWIGVSVLSGAGLGHFLFGTVKNRIHLKYPTIAPSVRSNSSVQINTLTETPESDVIM</sequence>
<evidence type="ECO:0000256" key="2">
    <source>
        <dbReference type="ARBA" id="ARBA00022989"/>
    </source>
</evidence>
<protein>
    <recommendedName>
        <fullName evidence="4">Copper transport protein</fullName>
    </recommendedName>
</protein>
<reference evidence="5 6" key="1">
    <citation type="submission" date="2020-06" db="EMBL/GenBank/DDBJ databases">
        <authorList>
            <person name="Li R."/>
            <person name="Bekaert M."/>
        </authorList>
    </citation>
    <scope>NUCLEOTIDE SEQUENCE [LARGE SCALE GENOMIC DNA]</scope>
    <source>
        <strain evidence="6">wild</strain>
    </source>
</reference>
<keyword evidence="1 4" id="KW-0812">Transmembrane</keyword>
<evidence type="ECO:0000256" key="1">
    <source>
        <dbReference type="ARBA" id="ARBA00022692"/>
    </source>
</evidence>
<dbReference type="PANTHER" id="PTHR12483">
    <property type="entry name" value="SOLUTE CARRIER FAMILY 31 COPPER TRANSPORTERS"/>
    <property type="match status" value="1"/>
</dbReference>
<keyword evidence="4" id="KW-0187">Copper transport</keyword>
<keyword evidence="6" id="KW-1185">Reference proteome</keyword>
<organism evidence="5 6">
    <name type="scientific">Mytilus coruscus</name>
    <name type="common">Sea mussel</name>
    <dbReference type="NCBI Taxonomy" id="42192"/>
    <lineage>
        <taxon>Eukaryota</taxon>
        <taxon>Metazoa</taxon>
        <taxon>Spiralia</taxon>
        <taxon>Lophotrochozoa</taxon>
        <taxon>Mollusca</taxon>
        <taxon>Bivalvia</taxon>
        <taxon>Autobranchia</taxon>
        <taxon>Pteriomorphia</taxon>
        <taxon>Mytilida</taxon>
        <taxon>Mytiloidea</taxon>
        <taxon>Mytilidae</taxon>
        <taxon>Mytilinae</taxon>
        <taxon>Mytilus</taxon>
    </lineage>
</organism>
<proteinExistence type="inferred from homology"/>
<name>A0A6J8ARX8_MYTCO</name>
<feature type="transmembrane region" description="Helical" evidence="4">
    <location>
        <begin position="100"/>
        <end position="119"/>
    </location>
</feature>
<dbReference type="Pfam" id="PF04145">
    <property type="entry name" value="Ctr"/>
    <property type="match status" value="1"/>
</dbReference>